<sequence length="108" mass="12256">METSVVGCEKEDNLIATCNRVSFEENPCFDVSFSREDMGETSLKSAGKKVCVDQQKAILKPALPENFDDFWLCAICRDRIIPEEIAQVKGCEHAYWFVLHSLTICCLF</sequence>
<accession>D5ACL6</accession>
<reference evidence="1" key="1">
    <citation type="submission" date="2010-04" db="EMBL/GenBank/DDBJ databases">
        <authorList>
            <person name="Reid K.E."/>
            <person name="Liao N."/>
            <person name="Chan S."/>
            <person name="Docking R."/>
            <person name="Taylor G."/>
            <person name="Moore R."/>
            <person name="Mayo M."/>
            <person name="Munro S."/>
            <person name="King J."/>
            <person name="Yanchuk A."/>
            <person name="Holt R."/>
            <person name="Jones S."/>
            <person name="Marra M."/>
            <person name="Ritland C.E."/>
            <person name="Ritland K."/>
            <person name="Bohlmann J."/>
        </authorList>
    </citation>
    <scope>NUCLEOTIDE SEQUENCE</scope>
    <source>
        <tissue evidence="1">Bud</tissue>
    </source>
</reference>
<dbReference type="EMBL" id="BT124002">
    <property type="protein sequence ID" value="ADE77285.1"/>
    <property type="molecule type" value="mRNA"/>
</dbReference>
<proteinExistence type="evidence at transcript level"/>
<dbReference type="AlphaFoldDB" id="D5ACL6"/>
<evidence type="ECO:0000313" key="1">
    <source>
        <dbReference type="EMBL" id="ADE77285.1"/>
    </source>
</evidence>
<protein>
    <submittedName>
        <fullName evidence="1">Uncharacterized protein</fullName>
    </submittedName>
</protein>
<organism evidence="1">
    <name type="scientific">Picea sitchensis</name>
    <name type="common">Sitka spruce</name>
    <name type="synonym">Pinus sitchensis</name>
    <dbReference type="NCBI Taxonomy" id="3332"/>
    <lineage>
        <taxon>Eukaryota</taxon>
        <taxon>Viridiplantae</taxon>
        <taxon>Streptophyta</taxon>
        <taxon>Embryophyta</taxon>
        <taxon>Tracheophyta</taxon>
        <taxon>Spermatophyta</taxon>
        <taxon>Pinopsida</taxon>
        <taxon>Pinidae</taxon>
        <taxon>Conifers I</taxon>
        <taxon>Pinales</taxon>
        <taxon>Pinaceae</taxon>
        <taxon>Picea</taxon>
    </lineage>
</organism>
<name>D5ACL6_PICSI</name>